<dbReference type="PANTHER" id="PTHR39661:SF1">
    <property type="entry name" value="UPF0310 PROTEIN MJECL36"/>
    <property type="match status" value="1"/>
</dbReference>
<dbReference type="PANTHER" id="PTHR39661">
    <property type="entry name" value="UPF0310 PROTEIN MJECL36"/>
    <property type="match status" value="1"/>
</dbReference>
<feature type="non-terminal residue" evidence="1">
    <location>
        <position position="1"/>
    </location>
</feature>
<proteinExistence type="predicted"/>
<organism evidence="1">
    <name type="scientific">marine sediment metagenome</name>
    <dbReference type="NCBI Taxonomy" id="412755"/>
    <lineage>
        <taxon>unclassified sequences</taxon>
        <taxon>metagenomes</taxon>
        <taxon>ecological metagenomes</taxon>
    </lineage>
</organism>
<comment type="caution">
    <text evidence="1">The sequence shown here is derived from an EMBL/GenBank/DDBJ whole genome shotgun (WGS) entry which is preliminary data.</text>
</comment>
<reference evidence="1" key="1">
    <citation type="journal article" date="2014" name="Front. Microbiol.">
        <title>High frequency of phylogenetically diverse reductive dehalogenase-homologous genes in deep subseafloor sedimentary metagenomes.</title>
        <authorList>
            <person name="Kawai M."/>
            <person name="Futagami T."/>
            <person name="Toyoda A."/>
            <person name="Takaki Y."/>
            <person name="Nishi S."/>
            <person name="Hori S."/>
            <person name="Arai W."/>
            <person name="Tsubouchi T."/>
            <person name="Morono Y."/>
            <person name="Uchiyama I."/>
            <person name="Ito T."/>
            <person name="Fujiyama A."/>
            <person name="Inagaki F."/>
            <person name="Takami H."/>
        </authorList>
    </citation>
    <scope>NUCLEOTIDE SEQUENCE</scope>
    <source>
        <strain evidence="1">Expedition CK06-06</strain>
    </source>
</reference>
<dbReference type="AlphaFoldDB" id="X1H1D3"/>
<dbReference type="EMBL" id="BARU01009592">
    <property type="protein sequence ID" value="GAH39063.1"/>
    <property type="molecule type" value="Genomic_DNA"/>
</dbReference>
<accession>X1H1D3</accession>
<gene>
    <name evidence="1" type="ORF">S03H2_18484</name>
</gene>
<evidence type="ECO:0000313" key="1">
    <source>
        <dbReference type="EMBL" id="GAH39063.1"/>
    </source>
</evidence>
<sequence>VRTKFKQNRPLWPDEIKQNKVIWLLRFEFDIGFCLPPDKWETDKLISKELWPRAGFQLLSGDVGVKLVSSLGAVEYAPVETEPLAIRETSVEYAGEAKETAKVMPSHDDVKASLVQIGTLQGYLAESEYSFDIGRLDVVWRRVLNSVPTYVFEVQVGGDVYHALAKLKHAFDLWNSHIFIVAPEKERGKVEDLVSGTFHEIGPRIKFIELQQVEELYQRKKSYLNFEKELGI</sequence>
<name>X1H1D3_9ZZZZ</name>
<protein>
    <submittedName>
        <fullName evidence="1">Uncharacterized protein</fullName>
    </submittedName>
</protein>